<dbReference type="RefSeq" id="WP_187083454.1">
    <property type="nucleotide sequence ID" value="NZ_JACORU010000008.1"/>
</dbReference>
<sequence length="169" mass="18879">MPTFAEPFEMMEACHERVHRMLDLLRRLREHLPGHGADEQARQAARDVMKYFDQAAPQHHRDEELHVFPPLLASASDEVVATVSRLQLDHVQMETRWADVRVVLDGIARGEITSLAPVQEAALDGFASIYDGHIAAEEKIAYPAARAMLDATTVKAMGEEMAGRRGVKL</sequence>
<evidence type="ECO:0000313" key="2">
    <source>
        <dbReference type="EMBL" id="MBC5766968.1"/>
    </source>
</evidence>
<reference evidence="2" key="1">
    <citation type="submission" date="2020-08" db="EMBL/GenBank/DDBJ databases">
        <title>Ramlibacter sp. GTP1 16S ribosomal RNA gene genome sequencing and assembly.</title>
        <authorList>
            <person name="Kang M."/>
        </authorList>
    </citation>
    <scope>NUCLEOTIDE SEQUENCE</scope>
    <source>
        <strain evidence="2">GTP1</strain>
    </source>
</reference>
<dbReference type="Pfam" id="PF01814">
    <property type="entry name" value="Hemerythrin"/>
    <property type="match status" value="1"/>
</dbReference>
<dbReference type="InterPro" id="IPR012312">
    <property type="entry name" value="Hemerythrin-like"/>
</dbReference>
<keyword evidence="3" id="KW-1185">Reference proteome</keyword>
<organism evidence="2 3">
    <name type="scientific">Ramlibacter albus</name>
    <dbReference type="NCBI Taxonomy" id="2079448"/>
    <lineage>
        <taxon>Bacteria</taxon>
        <taxon>Pseudomonadati</taxon>
        <taxon>Pseudomonadota</taxon>
        <taxon>Betaproteobacteria</taxon>
        <taxon>Burkholderiales</taxon>
        <taxon>Comamonadaceae</taxon>
        <taxon>Ramlibacter</taxon>
    </lineage>
</organism>
<evidence type="ECO:0000313" key="3">
    <source>
        <dbReference type="Proteomes" id="UP000596827"/>
    </source>
</evidence>
<dbReference type="Proteomes" id="UP000596827">
    <property type="component" value="Unassembled WGS sequence"/>
</dbReference>
<accession>A0A923MAR0</accession>
<comment type="caution">
    <text evidence="2">The sequence shown here is derived from an EMBL/GenBank/DDBJ whole genome shotgun (WGS) entry which is preliminary data.</text>
</comment>
<proteinExistence type="predicted"/>
<feature type="domain" description="Hemerythrin-like" evidence="1">
    <location>
        <begin position="7"/>
        <end position="145"/>
    </location>
</feature>
<dbReference type="Gene3D" id="1.20.120.520">
    <property type="entry name" value="nmb1532 protein domain like"/>
    <property type="match status" value="1"/>
</dbReference>
<dbReference type="EMBL" id="JACORU010000008">
    <property type="protein sequence ID" value="MBC5766968.1"/>
    <property type="molecule type" value="Genomic_DNA"/>
</dbReference>
<name>A0A923MAR0_9BURK</name>
<dbReference type="AlphaFoldDB" id="A0A923MAR0"/>
<protein>
    <submittedName>
        <fullName evidence="2">Hemerythrin domain-containing protein</fullName>
    </submittedName>
</protein>
<gene>
    <name evidence="2" type="ORF">H8R02_21055</name>
</gene>
<evidence type="ECO:0000259" key="1">
    <source>
        <dbReference type="Pfam" id="PF01814"/>
    </source>
</evidence>